<keyword evidence="2" id="KW-0812">Transmembrane</keyword>
<dbReference type="InterPro" id="IPR019587">
    <property type="entry name" value="Polyketide_cyclase/dehydratase"/>
</dbReference>
<gene>
    <name evidence="3" type="ORF">H0E84_08310</name>
</gene>
<keyword evidence="4" id="KW-1185">Reference proteome</keyword>
<feature type="region of interest" description="Disordered" evidence="1">
    <location>
        <begin position="265"/>
        <end position="303"/>
    </location>
</feature>
<evidence type="ECO:0000256" key="1">
    <source>
        <dbReference type="SAM" id="MobiDB-lite"/>
    </source>
</evidence>
<evidence type="ECO:0000313" key="4">
    <source>
        <dbReference type="Proteomes" id="UP000578091"/>
    </source>
</evidence>
<sequence length="397" mass="44479">MTRLLEILISLVIVAVLFLVVGVLLPSERNLMEQVETNRRQTIVFDTINSFRRFDDWHPMVLQDPRIELNRAGPEEGVGARIDYSSDNRNVGTGSWEIVASEPRERVEFAIQDSHRGTDKKSVFTLRPTGRGGRNIEITQTYHVKYGWDLIGRYAGLYVSRNVGDNMQLGLRRLSNMLASVPNVDYAVDGTTLRGMTTEERPAEDLLVVKAGAIERNNQVIQKSMESNMEWINRTMAANDLEAAGPMRIVSTELGRETYTFDVVQPVRRQRNGNGNGSDDAEDAEDAQEDEGENGDAAGERVLDNTPVPVVAAEGEELQDLELLGPVEYVRSAPSRVAKGRYTGYMAELENVRNALRAWAMTQGFEAVGRPYEIYINGIDGAFTPEGEYEVFWNLKQ</sequence>
<evidence type="ECO:0000256" key="2">
    <source>
        <dbReference type="SAM" id="Phobius"/>
    </source>
</evidence>
<name>A0A853JCM8_9GAMM</name>
<proteinExistence type="predicted"/>
<evidence type="ECO:0000313" key="3">
    <source>
        <dbReference type="EMBL" id="NZA26387.1"/>
    </source>
</evidence>
<protein>
    <submittedName>
        <fullName evidence="3">SRPBCC family protein</fullName>
    </submittedName>
</protein>
<dbReference type="Gene3D" id="3.20.80.10">
    <property type="entry name" value="Regulatory factor, effector binding domain"/>
    <property type="match status" value="1"/>
</dbReference>
<dbReference type="InterPro" id="IPR011256">
    <property type="entry name" value="Reg_factor_effector_dom_sf"/>
</dbReference>
<dbReference type="InterPro" id="IPR023393">
    <property type="entry name" value="START-like_dom_sf"/>
</dbReference>
<accession>A0A853JCM8</accession>
<keyword evidence="2" id="KW-0472">Membrane</keyword>
<feature type="compositionally biased region" description="Acidic residues" evidence="1">
    <location>
        <begin position="279"/>
        <end position="294"/>
    </location>
</feature>
<comment type="caution">
    <text evidence="3">The sequence shown here is derived from an EMBL/GenBank/DDBJ whole genome shotgun (WGS) entry which is preliminary data.</text>
</comment>
<keyword evidence="2" id="KW-1133">Transmembrane helix</keyword>
<dbReference type="SUPFAM" id="SSF55961">
    <property type="entry name" value="Bet v1-like"/>
    <property type="match status" value="1"/>
</dbReference>
<organism evidence="3 4">
    <name type="scientific">Luteimonas salinisoli</name>
    <dbReference type="NCBI Taxonomy" id="2752307"/>
    <lineage>
        <taxon>Bacteria</taxon>
        <taxon>Pseudomonadati</taxon>
        <taxon>Pseudomonadota</taxon>
        <taxon>Gammaproteobacteria</taxon>
        <taxon>Lysobacterales</taxon>
        <taxon>Lysobacteraceae</taxon>
        <taxon>Luteimonas</taxon>
    </lineage>
</organism>
<reference evidence="3 4" key="1">
    <citation type="submission" date="2020-07" db="EMBL/GenBank/DDBJ databases">
        <title>Luteimonas sp. SJ-92.</title>
        <authorList>
            <person name="Huang X.-X."/>
            <person name="Xu L."/>
            <person name="Sun J.-Q."/>
        </authorList>
    </citation>
    <scope>NUCLEOTIDE SEQUENCE [LARGE SCALE GENOMIC DNA]</scope>
    <source>
        <strain evidence="3 4">SJ-92</strain>
    </source>
</reference>
<dbReference type="EMBL" id="JACCKA010000054">
    <property type="protein sequence ID" value="NZA26387.1"/>
    <property type="molecule type" value="Genomic_DNA"/>
</dbReference>
<feature type="transmembrane region" description="Helical" evidence="2">
    <location>
        <begin position="7"/>
        <end position="25"/>
    </location>
</feature>
<dbReference type="Pfam" id="PF10604">
    <property type="entry name" value="Polyketide_cyc2"/>
    <property type="match status" value="1"/>
</dbReference>
<dbReference type="RefSeq" id="WP_180678180.1">
    <property type="nucleotide sequence ID" value="NZ_JACCKA010000054.1"/>
</dbReference>
<dbReference type="Proteomes" id="UP000578091">
    <property type="component" value="Unassembled WGS sequence"/>
</dbReference>
<dbReference type="AlphaFoldDB" id="A0A853JCM8"/>
<dbReference type="Gene3D" id="3.30.530.20">
    <property type="match status" value="1"/>
</dbReference>